<dbReference type="PANTHER" id="PTHR33154">
    <property type="entry name" value="TRANSCRIPTIONAL REGULATOR, ARSR FAMILY"/>
    <property type="match status" value="1"/>
</dbReference>
<dbReference type="InterPro" id="IPR001845">
    <property type="entry name" value="HTH_ArsR_DNA-bd_dom"/>
</dbReference>
<dbReference type="SUPFAM" id="SSF46785">
    <property type="entry name" value="Winged helix' DNA-binding domain"/>
    <property type="match status" value="1"/>
</dbReference>
<reference evidence="5 6" key="1">
    <citation type="submission" date="2020-09" db="EMBL/GenBank/DDBJ databases">
        <title>Novel species in genus Gordonia.</title>
        <authorList>
            <person name="Zhang G."/>
        </authorList>
    </citation>
    <scope>NUCLEOTIDE SEQUENCE [LARGE SCALE GENOMIC DNA]</scope>
    <source>
        <strain evidence="5 6">ON-33</strain>
    </source>
</reference>
<dbReference type="EMBL" id="JACWMS010000005">
    <property type="protein sequence ID" value="MBD1322121.1"/>
    <property type="molecule type" value="Genomic_DNA"/>
</dbReference>
<feature type="domain" description="HTH arsR-type" evidence="4">
    <location>
        <begin position="24"/>
        <end position="121"/>
    </location>
</feature>
<sequence length="121" mass="12735">MPKTLPMIDISAPICCAPVSAAPLDDEAALEIALRLKALGDPVRIRLLSMLLTDEQGAGICTCDLAAAVGLTEATTSHHLGQLRRAGMVAPERRGMNVYYRARPESLQALCGVLSADTGCC</sequence>
<dbReference type="NCBIfam" id="NF033788">
    <property type="entry name" value="HTH_metalloreg"/>
    <property type="match status" value="1"/>
</dbReference>
<dbReference type="InterPro" id="IPR036388">
    <property type="entry name" value="WH-like_DNA-bd_sf"/>
</dbReference>
<protein>
    <submittedName>
        <fullName evidence="5">Helix-turn-helix transcriptional regulator</fullName>
    </submittedName>
</protein>
<proteinExistence type="predicted"/>
<dbReference type="Pfam" id="PF01022">
    <property type="entry name" value="HTH_5"/>
    <property type="match status" value="1"/>
</dbReference>
<dbReference type="PROSITE" id="PS50987">
    <property type="entry name" value="HTH_ARSR_2"/>
    <property type="match status" value="1"/>
</dbReference>
<accession>A0ABR7WHA5</accession>
<organism evidence="5 6">
    <name type="scientific">Gordonia hankookensis</name>
    <dbReference type="NCBI Taxonomy" id="589403"/>
    <lineage>
        <taxon>Bacteria</taxon>
        <taxon>Bacillati</taxon>
        <taxon>Actinomycetota</taxon>
        <taxon>Actinomycetes</taxon>
        <taxon>Mycobacteriales</taxon>
        <taxon>Gordoniaceae</taxon>
        <taxon>Gordonia</taxon>
    </lineage>
</organism>
<dbReference type="SMART" id="SM00418">
    <property type="entry name" value="HTH_ARSR"/>
    <property type="match status" value="1"/>
</dbReference>
<dbReference type="PROSITE" id="PS00846">
    <property type="entry name" value="HTH_ARSR_1"/>
    <property type="match status" value="1"/>
</dbReference>
<keyword evidence="2" id="KW-0238">DNA-binding</keyword>
<evidence type="ECO:0000256" key="2">
    <source>
        <dbReference type="ARBA" id="ARBA00023125"/>
    </source>
</evidence>
<name>A0ABR7WHA5_9ACTN</name>
<evidence type="ECO:0000259" key="4">
    <source>
        <dbReference type="PROSITE" id="PS50987"/>
    </source>
</evidence>
<dbReference type="InterPro" id="IPR011991">
    <property type="entry name" value="ArsR-like_HTH"/>
</dbReference>
<keyword evidence="1" id="KW-0805">Transcription regulation</keyword>
<dbReference type="RefSeq" id="WP_190268513.1">
    <property type="nucleotide sequence ID" value="NZ_BAABAD010000004.1"/>
</dbReference>
<evidence type="ECO:0000313" key="5">
    <source>
        <dbReference type="EMBL" id="MBD1322121.1"/>
    </source>
</evidence>
<evidence type="ECO:0000256" key="1">
    <source>
        <dbReference type="ARBA" id="ARBA00023015"/>
    </source>
</evidence>
<comment type="caution">
    <text evidence="5">The sequence shown here is derived from an EMBL/GenBank/DDBJ whole genome shotgun (WGS) entry which is preliminary data.</text>
</comment>
<dbReference type="PANTHER" id="PTHR33154:SF18">
    <property type="entry name" value="ARSENICAL RESISTANCE OPERON REPRESSOR"/>
    <property type="match status" value="1"/>
</dbReference>
<dbReference type="Proteomes" id="UP000602395">
    <property type="component" value="Unassembled WGS sequence"/>
</dbReference>
<evidence type="ECO:0000256" key="3">
    <source>
        <dbReference type="ARBA" id="ARBA00023163"/>
    </source>
</evidence>
<dbReference type="Gene3D" id="1.10.10.10">
    <property type="entry name" value="Winged helix-like DNA-binding domain superfamily/Winged helix DNA-binding domain"/>
    <property type="match status" value="1"/>
</dbReference>
<dbReference type="InterPro" id="IPR036390">
    <property type="entry name" value="WH_DNA-bd_sf"/>
</dbReference>
<keyword evidence="3" id="KW-0804">Transcription</keyword>
<dbReference type="InterPro" id="IPR018334">
    <property type="entry name" value="ArsR_HTH"/>
</dbReference>
<dbReference type="CDD" id="cd00090">
    <property type="entry name" value="HTH_ARSR"/>
    <property type="match status" value="1"/>
</dbReference>
<gene>
    <name evidence="5" type="ORF">IDF66_21295</name>
</gene>
<keyword evidence="6" id="KW-1185">Reference proteome</keyword>
<evidence type="ECO:0000313" key="6">
    <source>
        <dbReference type="Proteomes" id="UP000602395"/>
    </source>
</evidence>
<dbReference type="InterPro" id="IPR048226">
    <property type="entry name" value="Rv2640c-like"/>
</dbReference>
<dbReference type="NCBIfam" id="NF041413">
    <property type="entry name" value="ArsR_Rv2640c_fam"/>
    <property type="match status" value="1"/>
</dbReference>
<dbReference type="PRINTS" id="PR00778">
    <property type="entry name" value="HTHARSR"/>
</dbReference>
<dbReference type="InterPro" id="IPR051081">
    <property type="entry name" value="HTH_MetalResp_TranReg"/>
</dbReference>